<dbReference type="AlphaFoldDB" id="A0AAV2E0P3"/>
<sequence length="299" mass="31902">MSRSEVPSIKELTMVLRMKLEAARVEMSPIPPPIATVIEPMVAETDFEEWLEQPAFPTELEQSGNKPLGMMATTEKPAASIEKAAAAVTVVLVTSPSLRVGSPLDNGAESKGEVAGPICLPRRLLSSARPEKDAEQVCRGSTPAARIARRVSWITANPDAATTNGILFRVRSDEEEELKTMTEKSALHRSGPVADEETKARAVIIGSSLPSRRGMGYSPTSGWPPCIRSGCSPPGKEVARRMEGSVFSPPATLSRPPEEGPVCLGRSAYQAASPYGPKLSIRPVFGGVEFVGRVQLGLS</sequence>
<gene>
    <name evidence="1" type="ORF">LTRI10_LOCUS20877</name>
</gene>
<reference evidence="1 2" key="1">
    <citation type="submission" date="2024-04" db="EMBL/GenBank/DDBJ databases">
        <authorList>
            <person name="Fracassetti M."/>
        </authorList>
    </citation>
    <scope>NUCLEOTIDE SEQUENCE [LARGE SCALE GENOMIC DNA]</scope>
</reference>
<evidence type="ECO:0000313" key="2">
    <source>
        <dbReference type="Proteomes" id="UP001497516"/>
    </source>
</evidence>
<organism evidence="1 2">
    <name type="scientific">Linum trigynum</name>
    <dbReference type="NCBI Taxonomy" id="586398"/>
    <lineage>
        <taxon>Eukaryota</taxon>
        <taxon>Viridiplantae</taxon>
        <taxon>Streptophyta</taxon>
        <taxon>Embryophyta</taxon>
        <taxon>Tracheophyta</taxon>
        <taxon>Spermatophyta</taxon>
        <taxon>Magnoliopsida</taxon>
        <taxon>eudicotyledons</taxon>
        <taxon>Gunneridae</taxon>
        <taxon>Pentapetalae</taxon>
        <taxon>rosids</taxon>
        <taxon>fabids</taxon>
        <taxon>Malpighiales</taxon>
        <taxon>Linaceae</taxon>
        <taxon>Linum</taxon>
    </lineage>
</organism>
<protein>
    <submittedName>
        <fullName evidence="1">Uncharacterized protein</fullName>
    </submittedName>
</protein>
<evidence type="ECO:0000313" key="1">
    <source>
        <dbReference type="EMBL" id="CAL1379352.1"/>
    </source>
</evidence>
<proteinExistence type="predicted"/>
<dbReference type="Proteomes" id="UP001497516">
    <property type="component" value="Chromosome 3"/>
</dbReference>
<dbReference type="EMBL" id="OZ034816">
    <property type="protein sequence ID" value="CAL1379352.1"/>
    <property type="molecule type" value="Genomic_DNA"/>
</dbReference>
<keyword evidence="2" id="KW-1185">Reference proteome</keyword>
<accession>A0AAV2E0P3</accession>
<name>A0AAV2E0P3_9ROSI</name>